<evidence type="ECO:0000313" key="1">
    <source>
        <dbReference type="EMBL" id="AYF78912.1"/>
    </source>
</evidence>
<dbReference type="EMBL" id="CP032568">
    <property type="protein sequence ID" value="AYF78912.1"/>
    <property type="molecule type" value="Genomic_DNA"/>
</dbReference>
<proteinExistence type="predicted"/>
<keyword evidence="2" id="KW-1185">Reference proteome</keyword>
<evidence type="ECO:0000313" key="2">
    <source>
        <dbReference type="Proteomes" id="UP000267164"/>
    </source>
</evidence>
<reference evidence="1 2" key="1">
    <citation type="submission" date="2018-09" db="EMBL/GenBank/DDBJ databases">
        <title>Nocardia yunnanensis sp. nov., an actinomycete isolated from a soil sample.</title>
        <authorList>
            <person name="Zhang J."/>
        </authorList>
    </citation>
    <scope>NUCLEOTIDE SEQUENCE [LARGE SCALE GENOMIC DNA]</scope>
    <source>
        <strain evidence="1 2">CFHS0054</strain>
    </source>
</reference>
<dbReference type="OrthoDB" id="4570639at2"/>
<protein>
    <submittedName>
        <fullName evidence="1">Uncharacterized protein</fullName>
    </submittedName>
</protein>
<name>A0A386ZM18_9NOCA</name>
<accession>A0A386ZM18</accession>
<dbReference type="Proteomes" id="UP000267164">
    <property type="component" value="Chromosome"/>
</dbReference>
<sequence>MALETTHQTVTSDRTPERAFRTGLSADSWQLSWLPDRLLTFEQARNGVVLDEILSDPAPADPEQALELAELLADDLGLTLREVVVLLWDRLAAHEAGRDRSMSAL</sequence>
<organism evidence="1 2">
    <name type="scientific">Nocardia yunnanensis</name>
    <dbReference type="NCBI Taxonomy" id="2382165"/>
    <lineage>
        <taxon>Bacteria</taxon>
        <taxon>Bacillati</taxon>
        <taxon>Actinomycetota</taxon>
        <taxon>Actinomycetes</taxon>
        <taxon>Mycobacteriales</taxon>
        <taxon>Nocardiaceae</taxon>
        <taxon>Nocardia</taxon>
    </lineage>
</organism>
<dbReference type="KEGG" id="nyu:D7D52_10730"/>
<gene>
    <name evidence="1" type="ORF">D7D52_10730</name>
</gene>
<dbReference type="AlphaFoldDB" id="A0A386ZM18"/>